<dbReference type="GO" id="GO:0043565">
    <property type="term" value="F:sequence-specific DNA binding"/>
    <property type="evidence" value="ECO:0007669"/>
    <property type="project" value="InterPro"/>
</dbReference>
<organism evidence="5">
    <name type="scientific">Parabacteroides goldsteinii</name>
    <dbReference type="NCBI Taxonomy" id="328812"/>
    <lineage>
        <taxon>Bacteria</taxon>
        <taxon>Pseudomonadati</taxon>
        <taxon>Bacteroidota</taxon>
        <taxon>Bacteroidia</taxon>
        <taxon>Bacteroidales</taxon>
        <taxon>Tannerellaceae</taxon>
        <taxon>Parabacteroides</taxon>
    </lineage>
</organism>
<dbReference type="Pfam" id="PF12833">
    <property type="entry name" value="HTH_18"/>
    <property type="match status" value="1"/>
</dbReference>
<dbReference type="Pfam" id="PF20240">
    <property type="entry name" value="DUF6597"/>
    <property type="match status" value="1"/>
</dbReference>
<dbReference type="AlphaFoldDB" id="A0A6G1ZAH7"/>
<dbReference type="EMBL" id="WKLP01000005">
    <property type="protein sequence ID" value="MRY10788.1"/>
    <property type="molecule type" value="Genomic_DNA"/>
</dbReference>
<name>A0A6G1ZAH7_9BACT</name>
<dbReference type="SUPFAM" id="SSF46689">
    <property type="entry name" value="Homeodomain-like"/>
    <property type="match status" value="1"/>
</dbReference>
<dbReference type="InterPro" id="IPR009057">
    <property type="entry name" value="Homeodomain-like_sf"/>
</dbReference>
<keyword evidence="3" id="KW-0804">Transcription</keyword>
<dbReference type="GO" id="GO:0003700">
    <property type="term" value="F:DNA-binding transcription factor activity"/>
    <property type="evidence" value="ECO:0007669"/>
    <property type="project" value="InterPro"/>
</dbReference>
<evidence type="ECO:0000259" key="4">
    <source>
        <dbReference type="PROSITE" id="PS01124"/>
    </source>
</evidence>
<feature type="domain" description="HTH araC/xylS-type" evidence="4">
    <location>
        <begin position="165"/>
        <end position="266"/>
    </location>
</feature>
<reference evidence="5" key="1">
    <citation type="journal article" date="2019" name="Nat. Med.">
        <title>A library of human gut bacterial isolates paired with longitudinal multiomics data enables mechanistic microbiome research.</title>
        <authorList>
            <person name="Poyet M."/>
            <person name="Groussin M."/>
            <person name="Gibbons S.M."/>
            <person name="Avila-Pacheco J."/>
            <person name="Jiang X."/>
            <person name="Kearney S.M."/>
            <person name="Perrotta A.R."/>
            <person name="Berdy B."/>
            <person name="Zhao S."/>
            <person name="Lieberman T.D."/>
            <person name="Swanson P.K."/>
            <person name="Smith M."/>
            <person name="Roesemann S."/>
            <person name="Alexander J.E."/>
            <person name="Rich S.A."/>
            <person name="Livny J."/>
            <person name="Vlamakis H."/>
            <person name="Clish C."/>
            <person name="Bullock K."/>
            <person name="Deik A."/>
            <person name="Scott J."/>
            <person name="Pierce K.A."/>
            <person name="Xavier R.J."/>
            <person name="Alm E.J."/>
        </authorList>
    </citation>
    <scope>NUCLEOTIDE SEQUENCE</scope>
    <source>
        <strain evidence="5">BIOML-A4</strain>
    </source>
</reference>
<dbReference type="PROSITE" id="PS01124">
    <property type="entry name" value="HTH_ARAC_FAMILY_2"/>
    <property type="match status" value="1"/>
</dbReference>
<sequence>MCIFAAMESFQIVLPSPTLAPYIRHYWLLETDSVARSTERIIPCGNIQMLFYRGNPVSLSSRQDTRRLDSQSVLCGQFVGFSDLSYTGNIKILAVVFHTYAANAFFRIPVSEFCDRKVTAGEAGDRDLLELEDRLLYEAEDRNCIRLVEQFLLRRLNPLKSYNLERMRSVISTIDREKGEIRVSDLASSVFLSTKQFQRVFTGHIGISPKDFLRIVRFQHALYMLQSVPGMTFSRLACECGFYDQPHLISEFKIFSGYTPKEYLSLCAPYSDYFSTEND</sequence>
<evidence type="ECO:0000313" key="5">
    <source>
        <dbReference type="EMBL" id="MRY10788.1"/>
    </source>
</evidence>
<dbReference type="InterPro" id="IPR018060">
    <property type="entry name" value="HTH_AraC"/>
</dbReference>
<protein>
    <submittedName>
        <fullName evidence="5">Helix-turn-helix domain-containing protein</fullName>
    </submittedName>
</protein>
<gene>
    <name evidence="5" type="ORF">GKE01_04800</name>
</gene>
<dbReference type="Gene3D" id="1.10.10.60">
    <property type="entry name" value="Homeodomain-like"/>
    <property type="match status" value="1"/>
</dbReference>
<dbReference type="InterPro" id="IPR050204">
    <property type="entry name" value="AraC_XylS_family_regulators"/>
</dbReference>
<proteinExistence type="predicted"/>
<accession>A0A6G1ZAH7</accession>
<dbReference type="PANTHER" id="PTHR46796:SF13">
    <property type="entry name" value="HTH-TYPE TRANSCRIPTIONAL ACTIVATOR RHAS"/>
    <property type="match status" value="1"/>
</dbReference>
<keyword evidence="2" id="KW-0238">DNA-binding</keyword>
<evidence type="ECO:0000256" key="2">
    <source>
        <dbReference type="ARBA" id="ARBA00023125"/>
    </source>
</evidence>
<keyword evidence="1" id="KW-0805">Transcription regulation</keyword>
<dbReference type="InterPro" id="IPR046532">
    <property type="entry name" value="DUF6597"/>
</dbReference>
<dbReference type="PANTHER" id="PTHR46796">
    <property type="entry name" value="HTH-TYPE TRANSCRIPTIONAL ACTIVATOR RHAS-RELATED"/>
    <property type="match status" value="1"/>
</dbReference>
<dbReference type="SMART" id="SM00342">
    <property type="entry name" value="HTH_ARAC"/>
    <property type="match status" value="1"/>
</dbReference>
<comment type="caution">
    <text evidence="5">The sequence shown here is derived from an EMBL/GenBank/DDBJ whole genome shotgun (WGS) entry which is preliminary data.</text>
</comment>
<evidence type="ECO:0000256" key="3">
    <source>
        <dbReference type="ARBA" id="ARBA00023163"/>
    </source>
</evidence>
<evidence type="ECO:0000256" key="1">
    <source>
        <dbReference type="ARBA" id="ARBA00023015"/>
    </source>
</evidence>